<comment type="caution">
    <text evidence="2">The sequence shown here is derived from an EMBL/GenBank/DDBJ whole genome shotgun (WGS) entry which is preliminary data.</text>
</comment>
<name>Q4RJM1_TETNG</name>
<reference evidence="2" key="1">
    <citation type="journal article" date="2004" name="Nature">
        <title>Genome duplication in the teleost fish Tetraodon nigroviridis reveals the early vertebrate proto-karyotype.</title>
        <authorList>
            <person name="Jaillon O."/>
            <person name="Aury J.-M."/>
            <person name="Brunet F."/>
            <person name="Petit J.-L."/>
            <person name="Stange-Thomann N."/>
            <person name="Mauceli E."/>
            <person name="Bouneau L."/>
            <person name="Fischer C."/>
            <person name="Ozouf-Costaz C."/>
            <person name="Bernot A."/>
            <person name="Nicaud S."/>
            <person name="Jaffe D."/>
            <person name="Fisher S."/>
            <person name="Lutfalla G."/>
            <person name="Dossat C."/>
            <person name="Segurens B."/>
            <person name="Dasilva C."/>
            <person name="Salanoubat M."/>
            <person name="Levy M."/>
            <person name="Boudet N."/>
            <person name="Castellano S."/>
            <person name="Anthouard V."/>
            <person name="Jubin C."/>
            <person name="Castelli V."/>
            <person name="Katinka M."/>
            <person name="Vacherie B."/>
            <person name="Biemont C."/>
            <person name="Skalli Z."/>
            <person name="Cattolico L."/>
            <person name="Poulain J."/>
            <person name="De Berardinis V."/>
            <person name="Cruaud C."/>
            <person name="Duprat S."/>
            <person name="Brottier P."/>
            <person name="Coutanceau J.-P."/>
            <person name="Gouzy J."/>
            <person name="Parra G."/>
            <person name="Lardier G."/>
            <person name="Chapple C."/>
            <person name="McKernan K.J."/>
            <person name="McEwan P."/>
            <person name="Bosak S."/>
            <person name="Kellis M."/>
            <person name="Volff J.-N."/>
            <person name="Guigo R."/>
            <person name="Zody M.C."/>
            <person name="Mesirov J."/>
            <person name="Lindblad-Toh K."/>
            <person name="Birren B."/>
            <person name="Nusbaum C."/>
            <person name="Kahn D."/>
            <person name="Robinson-Rechavi M."/>
            <person name="Laudet V."/>
            <person name="Schachter V."/>
            <person name="Quetier F."/>
            <person name="Saurin W."/>
            <person name="Scarpelli C."/>
            <person name="Wincker P."/>
            <person name="Lander E.S."/>
            <person name="Weissenbach J."/>
            <person name="Roest Crollius H."/>
        </authorList>
    </citation>
    <scope>NUCLEOTIDE SEQUENCE [LARGE SCALE GENOMIC DNA]</scope>
</reference>
<dbReference type="OrthoDB" id="8963444at2759"/>
<dbReference type="AlphaFoldDB" id="Q4RJM1"/>
<protein>
    <submittedName>
        <fullName evidence="2">(spotted green pufferfish) hypothetical protein</fullName>
    </submittedName>
</protein>
<gene>
    <name evidence="2" type="ORF">GSTENG00033374001</name>
</gene>
<organism evidence="2">
    <name type="scientific">Tetraodon nigroviridis</name>
    <name type="common">Spotted green pufferfish</name>
    <name type="synonym">Chelonodon nigroviridis</name>
    <dbReference type="NCBI Taxonomy" id="99883"/>
    <lineage>
        <taxon>Eukaryota</taxon>
        <taxon>Metazoa</taxon>
        <taxon>Chordata</taxon>
        <taxon>Craniata</taxon>
        <taxon>Vertebrata</taxon>
        <taxon>Euteleostomi</taxon>
        <taxon>Actinopterygii</taxon>
        <taxon>Neopterygii</taxon>
        <taxon>Teleostei</taxon>
        <taxon>Neoteleostei</taxon>
        <taxon>Acanthomorphata</taxon>
        <taxon>Eupercaria</taxon>
        <taxon>Tetraodontiformes</taxon>
        <taxon>Tetradontoidea</taxon>
        <taxon>Tetraodontidae</taxon>
        <taxon>Tetraodon</taxon>
    </lineage>
</organism>
<proteinExistence type="predicted"/>
<evidence type="ECO:0000256" key="1">
    <source>
        <dbReference type="SAM" id="MobiDB-lite"/>
    </source>
</evidence>
<reference evidence="2" key="2">
    <citation type="submission" date="2004-02" db="EMBL/GenBank/DDBJ databases">
        <authorList>
            <consortium name="Genoscope"/>
            <consortium name="Whitehead Institute Centre for Genome Research"/>
        </authorList>
    </citation>
    <scope>NUCLEOTIDE SEQUENCE</scope>
</reference>
<accession>Q4RJM1</accession>
<dbReference type="KEGG" id="tng:GSTEN00033374G001"/>
<evidence type="ECO:0000313" key="2">
    <source>
        <dbReference type="EMBL" id="CAG11411.1"/>
    </source>
</evidence>
<sequence>MEHSHIFSALPPNESSWSSGQHPSEATQGCPLGPLPVIYYGALLCLGLPGE</sequence>
<dbReference type="EMBL" id="CAAE01015037">
    <property type="protein sequence ID" value="CAG11411.1"/>
    <property type="molecule type" value="Genomic_DNA"/>
</dbReference>
<feature type="compositionally biased region" description="Polar residues" evidence="1">
    <location>
        <begin position="13"/>
        <end position="25"/>
    </location>
</feature>
<feature type="region of interest" description="Disordered" evidence="1">
    <location>
        <begin position="1"/>
        <end position="25"/>
    </location>
</feature>